<gene>
    <name evidence="1" type="ORF">JF72_15310</name>
</gene>
<evidence type="ECO:0000313" key="2">
    <source>
        <dbReference type="Proteomes" id="UP000033682"/>
    </source>
</evidence>
<name>A0A0F4LLG9_9LACO</name>
<comment type="caution">
    <text evidence="1">The sequence shown here is derived from an EMBL/GenBank/DDBJ whole genome shotgun (WGS) entry which is preliminary data.</text>
</comment>
<accession>A0A0F4LLG9</accession>
<organism evidence="1 2">
    <name type="scientific">Lactobacillus apis</name>
    <dbReference type="NCBI Taxonomy" id="303541"/>
    <lineage>
        <taxon>Bacteria</taxon>
        <taxon>Bacillati</taxon>
        <taxon>Bacillota</taxon>
        <taxon>Bacilli</taxon>
        <taxon>Lactobacillales</taxon>
        <taxon>Lactobacillaceae</taxon>
        <taxon>Lactobacillus</taxon>
    </lineage>
</organism>
<geneLocation type="plasmid" evidence="1">
    <name>pHma11p1</name>
</geneLocation>
<dbReference type="EMBL" id="JXLG01000016">
    <property type="protein sequence ID" value="KJY59692.1"/>
    <property type="molecule type" value="Genomic_DNA"/>
</dbReference>
<dbReference type="Proteomes" id="UP000033682">
    <property type="component" value="Plasmid pHma11p1"/>
</dbReference>
<dbReference type="RefSeq" id="WP_046308376.1">
    <property type="nucleotide sequence ID" value="NZ_KQ034005.1"/>
</dbReference>
<keyword evidence="2" id="KW-1185">Reference proteome</keyword>
<keyword evidence="1" id="KW-0614">Plasmid</keyword>
<protein>
    <submittedName>
        <fullName evidence="1">HicB family protein</fullName>
    </submittedName>
</protein>
<dbReference type="SUPFAM" id="SSF143100">
    <property type="entry name" value="TTHA1013/TTHA0281-like"/>
    <property type="match status" value="1"/>
</dbReference>
<dbReference type="AlphaFoldDB" id="A0A0F4LLG9"/>
<proteinExistence type="predicted"/>
<evidence type="ECO:0000313" key="1">
    <source>
        <dbReference type="EMBL" id="KJY59692.1"/>
    </source>
</evidence>
<dbReference type="HOGENOM" id="CLU_134927_2_0_9"/>
<dbReference type="InterPro" id="IPR035069">
    <property type="entry name" value="TTHA1013/TTHA0281-like"/>
</dbReference>
<sequence length="93" mass="10719">MPHSNQYIPNRNILKYKGYLGSLEFSTEDNIFFGKVLGLDSVSISYEGTSIEELQKDFQEGVDHYLYCCKVDKEEPLTTNLKIAKDELKSNNY</sequence>
<dbReference type="PATRIC" id="fig|303541.3.peg.105"/>
<reference evidence="1 2" key="1">
    <citation type="submission" date="2015-01" db="EMBL/GenBank/DDBJ databases">
        <title>Comparative genomics of the lactic acid bacteria isolated from the honey bee gut.</title>
        <authorList>
            <person name="Ellegaard K.M."/>
            <person name="Tamarit D."/>
            <person name="Javelind E."/>
            <person name="Olofsson T."/>
            <person name="Andersson S.G."/>
            <person name="Vasquez A."/>
        </authorList>
    </citation>
    <scope>NUCLEOTIDE SEQUENCE [LARGE SCALE GENOMIC DNA]</scope>
    <source>
        <strain evidence="1 2">Hma11</strain>
        <plasmid evidence="1">pHma11p1</plasmid>
    </source>
</reference>